<dbReference type="EMBL" id="MLAK01000687">
    <property type="protein sequence ID" value="OHT07757.1"/>
    <property type="molecule type" value="Genomic_DNA"/>
</dbReference>
<dbReference type="GeneID" id="94838167"/>
<dbReference type="InterPro" id="IPR000626">
    <property type="entry name" value="Ubiquitin-like_dom"/>
</dbReference>
<dbReference type="AlphaFoldDB" id="A0A1J4KDQ1"/>
<evidence type="ECO:0000313" key="2">
    <source>
        <dbReference type="EMBL" id="OHT07757.1"/>
    </source>
</evidence>
<protein>
    <recommendedName>
        <fullName evidence="1">Ubiquitin-like domain-containing protein</fullName>
    </recommendedName>
</protein>
<reference evidence="3" key="1">
    <citation type="submission" date="2016-10" db="EMBL/GenBank/DDBJ databases">
        <authorList>
            <person name="de Groot N.N."/>
        </authorList>
    </citation>
    <scope>NUCLEOTIDE SEQUENCE [LARGE SCALE GENOMIC DNA]</scope>
    <source>
        <strain evidence="3">K</strain>
    </source>
</reference>
<dbReference type="InterPro" id="IPR029071">
    <property type="entry name" value="Ubiquitin-like_domsf"/>
</dbReference>
<dbReference type="VEuPathDB" id="TrichDB:TRFO_23946"/>
<dbReference type="CDD" id="cd17039">
    <property type="entry name" value="Ubl_ubiquitin_like"/>
    <property type="match status" value="1"/>
</dbReference>
<gene>
    <name evidence="2" type="ORF">TRFO_23946</name>
    <name evidence="3" type="ORF">TRFO_23948</name>
</gene>
<dbReference type="EMBL" id="MLAK01000687">
    <property type="protein sequence ID" value="OHT07758.1"/>
    <property type="molecule type" value="Genomic_DNA"/>
</dbReference>
<dbReference type="Pfam" id="PF00240">
    <property type="entry name" value="ubiquitin"/>
    <property type="match status" value="1"/>
</dbReference>
<organism evidence="3 4">
    <name type="scientific">Tritrichomonas foetus</name>
    <dbReference type="NCBI Taxonomy" id="1144522"/>
    <lineage>
        <taxon>Eukaryota</taxon>
        <taxon>Metamonada</taxon>
        <taxon>Parabasalia</taxon>
        <taxon>Tritrichomonadida</taxon>
        <taxon>Tritrichomonadidae</taxon>
        <taxon>Tritrichomonas</taxon>
    </lineage>
</organism>
<dbReference type="RefSeq" id="XP_068360893.1">
    <property type="nucleotide sequence ID" value="XM_068503463.1"/>
</dbReference>
<dbReference type="VEuPathDB" id="TrichDB:TRFO_23948"/>
<sequence>MKLQITSALVDKLLITTDEDINVLELKMKIADLLNIYDDVENIKIFFNGKQLKNFQKLNQILNINNNPILSMIYSDSLDFTSSLVNMFFDNYNISNDLRIKQYIFTCQNDYQDDYQNDYQDDYQDNYQDDYQDDYQNDKENECFCRFEQYSFLNEIQNVSCSIFSKIKLFFQITNKEQEQFSNISQRQDFIILLILTQQISQLKKFF</sequence>
<feature type="domain" description="Ubiquitin-like" evidence="1">
    <location>
        <begin position="15"/>
        <end position="72"/>
    </location>
</feature>
<dbReference type="SUPFAM" id="SSF54236">
    <property type="entry name" value="Ubiquitin-like"/>
    <property type="match status" value="1"/>
</dbReference>
<comment type="caution">
    <text evidence="3">The sequence shown here is derived from an EMBL/GenBank/DDBJ whole genome shotgun (WGS) entry which is preliminary data.</text>
</comment>
<accession>A0A1J4KDQ1</accession>
<name>A0A1J4KDQ1_9EUKA</name>
<evidence type="ECO:0000313" key="4">
    <source>
        <dbReference type="Proteomes" id="UP000179807"/>
    </source>
</evidence>
<proteinExistence type="predicted"/>
<keyword evidence="4" id="KW-1185">Reference proteome</keyword>
<evidence type="ECO:0000313" key="3">
    <source>
        <dbReference type="EMBL" id="OHT07758.1"/>
    </source>
</evidence>
<dbReference type="Gene3D" id="3.10.20.90">
    <property type="entry name" value="Phosphatidylinositol 3-kinase Catalytic Subunit, Chain A, domain 1"/>
    <property type="match status" value="1"/>
</dbReference>
<dbReference type="Proteomes" id="UP000179807">
    <property type="component" value="Unassembled WGS sequence"/>
</dbReference>
<evidence type="ECO:0000259" key="1">
    <source>
        <dbReference type="Pfam" id="PF00240"/>
    </source>
</evidence>
<reference evidence="4" key="2">
    <citation type="submission" date="2016-10" db="EMBL/GenBank/DDBJ databases">
        <authorList>
            <person name="Benchimol M."/>
            <person name="Almeida L.G."/>
            <person name="Vasconcelos A.T."/>
            <person name="Perreira-Neves A."/>
            <person name="Rosa I.A."/>
            <person name="Tasca T."/>
            <person name="Bogo M.R."/>
            <person name="de Souza W."/>
        </authorList>
    </citation>
    <scope>NUCLEOTIDE SEQUENCE [LARGE SCALE GENOMIC DNA]</scope>
    <source>
        <strain evidence="4">K</strain>
    </source>
</reference>